<dbReference type="InterPro" id="IPR036900">
    <property type="entry name" value="A-D-PHexomutase_C_sf"/>
</dbReference>
<dbReference type="EMBL" id="VSSQ01131681">
    <property type="protein sequence ID" value="MPN58674.1"/>
    <property type="molecule type" value="Genomic_DNA"/>
</dbReference>
<dbReference type="Gene3D" id="3.30.310.50">
    <property type="entry name" value="Alpha-D-phosphohexomutase, C-terminal domain"/>
    <property type="match status" value="1"/>
</dbReference>
<reference evidence="2" key="1">
    <citation type="submission" date="2019-08" db="EMBL/GenBank/DDBJ databases">
        <authorList>
            <person name="Kucharzyk K."/>
            <person name="Murdoch R.W."/>
            <person name="Higgins S."/>
            <person name="Loffler F."/>
        </authorList>
    </citation>
    <scope>NUCLEOTIDE SEQUENCE</scope>
</reference>
<dbReference type="Pfam" id="PF00408">
    <property type="entry name" value="PGM_PMM_IV"/>
    <property type="match status" value="1"/>
</dbReference>
<name>A0A645JE41_9ZZZZ</name>
<sequence>MQAQVEAELGSTGRVLVRHSGTEPLLHVMVEAQDGDQASRCAERLVTAARDG</sequence>
<protein>
    <submittedName>
        <fullName evidence="2">Phosphoglucosamine mutase</fullName>
        <ecNumber evidence="2">5.4.2.10</ecNumber>
    </submittedName>
</protein>
<dbReference type="EC" id="5.4.2.10" evidence="2"/>
<evidence type="ECO:0000259" key="1">
    <source>
        <dbReference type="Pfam" id="PF00408"/>
    </source>
</evidence>
<comment type="caution">
    <text evidence="2">The sequence shown here is derived from an EMBL/GenBank/DDBJ whole genome shotgun (WGS) entry which is preliminary data.</text>
</comment>
<dbReference type="GO" id="GO:0008966">
    <property type="term" value="F:phosphoglucosamine mutase activity"/>
    <property type="evidence" value="ECO:0007669"/>
    <property type="project" value="UniProtKB-EC"/>
</dbReference>
<organism evidence="2">
    <name type="scientific">bioreactor metagenome</name>
    <dbReference type="NCBI Taxonomy" id="1076179"/>
    <lineage>
        <taxon>unclassified sequences</taxon>
        <taxon>metagenomes</taxon>
        <taxon>ecological metagenomes</taxon>
    </lineage>
</organism>
<dbReference type="SUPFAM" id="SSF55957">
    <property type="entry name" value="Phosphoglucomutase, C-terminal domain"/>
    <property type="match status" value="1"/>
</dbReference>
<gene>
    <name evidence="2" type="primary">glmM_47</name>
    <name evidence="2" type="ORF">SDC9_206385</name>
</gene>
<accession>A0A645JE41</accession>
<keyword evidence="2" id="KW-0413">Isomerase</keyword>
<evidence type="ECO:0000313" key="2">
    <source>
        <dbReference type="EMBL" id="MPN58674.1"/>
    </source>
</evidence>
<dbReference type="InterPro" id="IPR005843">
    <property type="entry name" value="A-D-PHexomutase_C"/>
</dbReference>
<dbReference type="AlphaFoldDB" id="A0A645JE41"/>
<proteinExistence type="predicted"/>
<feature type="domain" description="Alpha-D-phosphohexomutase C-terminal" evidence="1">
    <location>
        <begin position="2"/>
        <end position="47"/>
    </location>
</feature>